<evidence type="ECO:0008006" key="3">
    <source>
        <dbReference type="Google" id="ProtNLM"/>
    </source>
</evidence>
<dbReference type="RefSeq" id="WP_342672836.1">
    <property type="nucleotide sequence ID" value="NZ_FMHW01000002.1"/>
</dbReference>
<keyword evidence="2" id="KW-1185">Reference proteome</keyword>
<dbReference type="EMBL" id="FMHW01000002">
    <property type="protein sequence ID" value="SCL29021.1"/>
    <property type="molecule type" value="Genomic_DNA"/>
</dbReference>
<gene>
    <name evidence="1" type="ORF">GA0074692_2648</name>
</gene>
<accession>A0A1C6SHR6</accession>
<protein>
    <recommendedName>
        <fullName evidence="3">Flavin reductase</fullName>
    </recommendedName>
</protein>
<reference evidence="2" key="1">
    <citation type="submission" date="2016-06" db="EMBL/GenBank/DDBJ databases">
        <authorList>
            <person name="Varghese N."/>
            <person name="Submissions Spin"/>
        </authorList>
    </citation>
    <scope>NUCLEOTIDE SEQUENCE [LARGE SCALE GENOMIC DNA]</scope>
    <source>
        <strain evidence="2">DSM 43817</strain>
    </source>
</reference>
<proteinExistence type="predicted"/>
<dbReference type="STRING" id="145854.GA0074692_2648"/>
<dbReference type="AlphaFoldDB" id="A0A1C6SHR6"/>
<name>A0A1C6SHR6_9ACTN</name>
<dbReference type="Proteomes" id="UP000198959">
    <property type="component" value="Unassembled WGS sequence"/>
</dbReference>
<sequence length="99" mass="11255">MSVPDHGIRLRRSPYRRVSREHVAARPSWRCRVCGAPWPCSPARLALLTEYRGHRTNLLMYLAALMLEAAGQLPPTAAPTLATRFLTWARRPSSPDWHP</sequence>
<evidence type="ECO:0000313" key="2">
    <source>
        <dbReference type="Proteomes" id="UP000198959"/>
    </source>
</evidence>
<organism evidence="1 2">
    <name type="scientific">Micromonospora pallida</name>
    <dbReference type="NCBI Taxonomy" id="145854"/>
    <lineage>
        <taxon>Bacteria</taxon>
        <taxon>Bacillati</taxon>
        <taxon>Actinomycetota</taxon>
        <taxon>Actinomycetes</taxon>
        <taxon>Micromonosporales</taxon>
        <taxon>Micromonosporaceae</taxon>
        <taxon>Micromonospora</taxon>
    </lineage>
</organism>
<evidence type="ECO:0000313" key="1">
    <source>
        <dbReference type="EMBL" id="SCL29021.1"/>
    </source>
</evidence>